<dbReference type="GO" id="GO:1904263">
    <property type="term" value="P:positive regulation of TORC1 signaling"/>
    <property type="evidence" value="ECO:0007669"/>
    <property type="project" value="TreeGrafter"/>
</dbReference>
<keyword evidence="2" id="KW-1185">Reference proteome</keyword>
<dbReference type="InterPro" id="IPR049567">
    <property type="entry name" value="WDR59-like"/>
</dbReference>
<dbReference type="AlphaFoldDB" id="A0A4Z2EC05"/>
<evidence type="ECO:0000313" key="2">
    <source>
        <dbReference type="Proteomes" id="UP000314294"/>
    </source>
</evidence>
<evidence type="ECO:0000313" key="1">
    <source>
        <dbReference type="EMBL" id="TNN26253.1"/>
    </source>
</evidence>
<proteinExistence type="predicted"/>
<comment type="caution">
    <text evidence="1">The sequence shown here is derived from an EMBL/GenBank/DDBJ whole genome shotgun (WGS) entry which is preliminary data.</text>
</comment>
<sequence length="140" mass="15765">MAARWSSENVVVEFRDAQATAMSVDCLGSHAVLSGGVEDPQAGYKRALDKEVQTHWMFTNASPLVRRRFLYMVNLEAPSEPPRKIGRQSKWDVGTVQWNPHRPQGHVFAASSNQRVDLYAWRDGCGHVHASLQGHTRVIR</sequence>
<dbReference type="GO" id="GO:0034198">
    <property type="term" value="P:cellular response to amino acid starvation"/>
    <property type="evidence" value="ECO:0007669"/>
    <property type="project" value="TreeGrafter"/>
</dbReference>
<dbReference type="GO" id="GO:0035591">
    <property type="term" value="F:signaling adaptor activity"/>
    <property type="evidence" value="ECO:0007669"/>
    <property type="project" value="TreeGrafter"/>
</dbReference>
<name>A0A4Z2EC05_9TELE</name>
<dbReference type="OrthoDB" id="8792176at2759"/>
<gene>
    <name evidence="1" type="primary">WDR59_0</name>
    <name evidence="1" type="ORF">EYF80_063610</name>
</gene>
<dbReference type="GO" id="GO:0005774">
    <property type="term" value="C:vacuolar membrane"/>
    <property type="evidence" value="ECO:0007669"/>
    <property type="project" value="TreeGrafter"/>
</dbReference>
<dbReference type="Proteomes" id="UP000314294">
    <property type="component" value="Unassembled WGS sequence"/>
</dbReference>
<organism evidence="1 2">
    <name type="scientific">Liparis tanakae</name>
    <name type="common">Tanaka's snailfish</name>
    <dbReference type="NCBI Taxonomy" id="230148"/>
    <lineage>
        <taxon>Eukaryota</taxon>
        <taxon>Metazoa</taxon>
        <taxon>Chordata</taxon>
        <taxon>Craniata</taxon>
        <taxon>Vertebrata</taxon>
        <taxon>Euteleostomi</taxon>
        <taxon>Actinopterygii</taxon>
        <taxon>Neopterygii</taxon>
        <taxon>Teleostei</taxon>
        <taxon>Neoteleostei</taxon>
        <taxon>Acanthomorphata</taxon>
        <taxon>Eupercaria</taxon>
        <taxon>Perciformes</taxon>
        <taxon>Cottioidei</taxon>
        <taxon>Cottales</taxon>
        <taxon>Liparidae</taxon>
        <taxon>Liparis</taxon>
    </lineage>
</organism>
<accession>A0A4Z2EC05</accession>
<protein>
    <submittedName>
        <fullName evidence="1">WD repeat-containing protein 59</fullName>
    </submittedName>
</protein>
<dbReference type="PANTHER" id="PTHR46170">
    <property type="entry name" value="GATOR COMPLEX PROTEIN WDR59"/>
    <property type="match status" value="1"/>
</dbReference>
<dbReference type="EMBL" id="SRLO01010642">
    <property type="protein sequence ID" value="TNN26253.1"/>
    <property type="molecule type" value="Genomic_DNA"/>
</dbReference>
<reference evidence="1 2" key="1">
    <citation type="submission" date="2019-03" db="EMBL/GenBank/DDBJ databases">
        <title>First draft genome of Liparis tanakae, snailfish: a comprehensive survey of snailfish specific genes.</title>
        <authorList>
            <person name="Kim W."/>
            <person name="Song I."/>
            <person name="Jeong J.-H."/>
            <person name="Kim D."/>
            <person name="Kim S."/>
            <person name="Ryu S."/>
            <person name="Song J.Y."/>
            <person name="Lee S.K."/>
        </authorList>
    </citation>
    <scope>NUCLEOTIDE SEQUENCE [LARGE SCALE GENOMIC DNA]</scope>
    <source>
        <tissue evidence="1">Muscle</tissue>
    </source>
</reference>
<dbReference type="PANTHER" id="PTHR46170:SF1">
    <property type="entry name" value="GATOR COMPLEX PROTEIN WDR59"/>
    <property type="match status" value="1"/>
</dbReference>
<dbReference type="GO" id="GO:0035859">
    <property type="term" value="C:Seh1-associated complex"/>
    <property type="evidence" value="ECO:0007669"/>
    <property type="project" value="TreeGrafter"/>
</dbReference>